<dbReference type="InterPro" id="IPR047187">
    <property type="entry name" value="SF1_C_Upf1"/>
</dbReference>
<evidence type="ECO:0000256" key="1">
    <source>
        <dbReference type="ARBA" id="ARBA00022741"/>
    </source>
</evidence>
<dbReference type="EMBL" id="JACEFO010002676">
    <property type="protein sequence ID" value="KAF8651704.1"/>
    <property type="molecule type" value="Genomic_DNA"/>
</dbReference>
<name>A0A835DVC7_9POAL</name>
<protein>
    <submittedName>
        <fullName evidence="9">Uncharacterized protein</fullName>
    </submittedName>
</protein>
<dbReference type="InterPro" id="IPR041679">
    <property type="entry name" value="DNA2/NAM7-like_C"/>
</dbReference>
<evidence type="ECO:0000256" key="4">
    <source>
        <dbReference type="ARBA" id="ARBA00022840"/>
    </source>
</evidence>
<dbReference type="InterPro" id="IPR027417">
    <property type="entry name" value="P-loop_NTPase"/>
</dbReference>
<organism evidence="9 10">
    <name type="scientific">Digitaria exilis</name>
    <dbReference type="NCBI Taxonomy" id="1010633"/>
    <lineage>
        <taxon>Eukaryota</taxon>
        <taxon>Viridiplantae</taxon>
        <taxon>Streptophyta</taxon>
        <taxon>Embryophyta</taxon>
        <taxon>Tracheophyta</taxon>
        <taxon>Spermatophyta</taxon>
        <taxon>Magnoliopsida</taxon>
        <taxon>Liliopsida</taxon>
        <taxon>Poales</taxon>
        <taxon>Poaceae</taxon>
        <taxon>PACMAD clade</taxon>
        <taxon>Panicoideae</taxon>
        <taxon>Panicodae</taxon>
        <taxon>Paniceae</taxon>
        <taxon>Anthephorinae</taxon>
        <taxon>Digitaria</taxon>
    </lineage>
</organism>
<evidence type="ECO:0000259" key="7">
    <source>
        <dbReference type="Pfam" id="PF13087"/>
    </source>
</evidence>
<proteinExistence type="predicted"/>
<evidence type="ECO:0000256" key="2">
    <source>
        <dbReference type="ARBA" id="ARBA00022801"/>
    </source>
</evidence>
<keyword evidence="2" id="KW-0378">Hydrolase</keyword>
<evidence type="ECO:0000256" key="5">
    <source>
        <dbReference type="SAM" id="MobiDB-lite"/>
    </source>
</evidence>
<accession>A0A835DVC7</accession>
<keyword evidence="3" id="KW-0347">Helicase</keyword>
<keyword evidence="1" id="KW-0547">Nucleotide-binding</keyword>
<reference evidence="9" key="1">
    <citation type="submission" date="2020-07" db="EMBL/GenBank/DDBJ databases">
        <title>Genome sequence and genetic diversity analysis of an under-domesticated orphan crop, white fonio (Digitaria exilis).</title>
        <authorList>
            <person name="Bennetzen J.L."/>
            <person name="Chen S."/>
            <person name="Ma X."/>
            <person name="Wang X."/>
            <person name="Yssel A.E.J."/>
            <person name="Chaluvadi S.R."/>
            <person name="Johnson M."/>
            <person name="Gangashetty P."/>
            <person name="Hamidou F."/>
            <person name="Sanogo M.D."/>
            <person name="Zwaenepoel A."/>
            <person name="Wallace J."/>
            <person name="Van De Peer Y."/>
            <person name="Van Deynze A."/>
        </authorList>
    </citation>
    <scope>NUCLEOTIDE SEQUENCE</scope>
    <source>
        <tissue evidence="9">Leaves</tissue>
    </source>
</reference>
<dbReference type="InterPro" id="IPR045529">
    <property type="entry name" value="DUF6469"/>
</dbReference>
<comment type="caution">
    <text evidence="9">The sequence shown here is derived from an EMBL/GenBank/DDBJ whole genome shotgun (WGS) entry which is preliminary data.</text>
</comment>
<dbReference type="SUPFAM" id="SSF52540">
    <property type="entry name" value="P-loop containing nucleoside triphosphate hydrolases"/>
    <property type="match status" value="2"/>
</dbReference>
<dbReference type="GO" id="GO:0005694">
    <property type="term" value="C:chromosome"/>
    <property type="evidence" value="ECO:0007669"/>
    <property type="project" value="UniProtKB-ARBA"/>
</dbReference>
<dbReference type="PANTHER" id="PTHR10887:SF461">
    <property type="entry name" value="OS04G0582000 PROTEIN"/>
    <property type="match status" value="1"/>
</dbReference>
<evidence type="ECO:0000313" key="9">
    <source>
        <dbReference type="EMBL" id="KAF8651704.1"/>
    </source>
</evidence>
<dbReference type="Pfam" id="PF13086">
    <property type="entry name" value="AAA_11"/>
    <property type="match status" value="3"/>
</dbReference>
<feature type="region of interest" description="Disordered" evidence="5">
    <location>
        <begin position="897"/>
        <end position="922"/>
    </location>
</feature>
<evidence type="ECO:0000259" key="8">
    <source>
        <dbReference type="Pfam" id="PF20073"/>
    </source>
</evidence>
<feature type="domain" description="DNA2/NAM7 helicase helicase" evidence="6">
    <location>
        <begin position="940"/>
        <end position="981"/>
    </location>
</feature>
<dbReference type="InterPro" id="IPR045055">
    <property type="entry name" value="DNA2/NAM7-like"/>
</dbReference>
<dbReference type="GO" id="GO:0016787">
    <property type="term" value="F:hydrolase activity"/>
    <property type="evidence" value="ECO:0007669"/>
    <property type="project" value="UniProtKB-KW"/>
</dbReference>
<feature type="compositionally biased region" description="Basic and acidic residues" evidence="5">
    <location>
        <begin position="392"/>
        <end position="408"/>
    </location>
</feature>
<feature type="domain" description="DNA2/NAM7 helicase-like C-terminal" evidence="7">
    <location>
        <begin position="554"/>
        <end position="645"/>
    </location>
</feature>
<dbReference type="FunFam" id="3.40.50.300:FF:000326">
    <property type="entry name" value="P-loop containing nucleoside triphosphate hydrolase"/>
    <property type="match status" value="1"/>
</dbReference>
<feature type="domain" description="DNA2/NAM7 helicase helicase" evidence="6">
    <location>
        <begin position="233"/>
        <end position="410"/>
    </location>
</feature>
<evidence type="ECO:0000313" key="10">
    <source>
        <dbReference type="Proteomes" id="UP000636709"/>
    </source>
</evidence>
<keyword evidence="4" id="KW-0067">ATP-binding</keyword>
<feature type="domain" description="DUF6469" evidence="8">
    <location>
        <begin position="81"/>
        <end position="176"/>
    </location>
</feature>
<evidence type="ECO:0000259" key="6">
    <source>
        <dbReference type="Pfam" id="PF13086"/>
    </source>
</evidence>
<dbReference type="GO" id="GO:0005524">
    <property type="term" value="F:ATP binding"/>
    <property type="evidence" value="ECO:0007669"/>
    <property type="project" value="UniProtKB-KW"/>
</dbReference>
<evidence type="ECO:0000256" key="3">
    <source>
        <dbReference type="ARBA" id="ARBA00022806"/>
    </source>
</evidence>
<dbReference type="CDD" id="cd17934">
    <property type="entry name" value="DEXXQc_Upf1-like"/>
    <property type="match status" value="1"/>
</dbReference>
<feature type="region of interest" description="Disordered" evidence="5">
    <location>
        <begin position="392"/>
        <end position="411"/>
    </location>
</feature>
<feature type="domain" description="DNA2/NAM7 helicase helicase" evidence="6">
    <location>
        <begin position="983"/>
        <end position="1036"/>
    </location>
</feature>
<sequence length="1258" mass="140211">MGDVVYTLPTQVKKIPDTFESFASYLNSFAYPLIEEVHADIFSSLDGYAQASFIEVIKMEKLDNKKPIFGLEVTEPVKDVKSREIYEPTQGDIVVISSKKPKHVSDLTQNKSSYVLGSVLKSGGEDFPPNCCIVQLSSAIPVVADSQTKMPEGPLFAVFLINMKTYNRIWKCLHMGSRDSNLDELREKRSSDLVSMVWQYKPKAMEDASSSCFQLSQSSCHRSLDGLGLEQFNLNDSQLKAIADCILAMDSHSSSLKLLWAPPGTGKTKTISTILWAMLVKGRKTLACAPTNTAVLEVADRIVNLVGKLPDGSVCFLNDIVLCGNKKRMNIDNGNILSTVFLDSRAKRLLPCFMPHTGWRHCLCSLLDLLENSATKYQMYVNDIIEQESSKKDKYGKKSKESEDKDNVCDNEEQFDSGHVEQTLKVPPFKHYLKDDYNKLSENLYDCIDILYSDHPRNPETGRSFQCMLEVLELIKIIYALINSDNDDEDLWSDELLESKIEDDSNPEIWPVQLASVRTNSCNKLKFSLARSLCMQELRYLCMNLKLPNCYKSVSTGNNASVGVVSPYNAQVRAIQEKLGKTYSKYDGFSVKVKSVDGFQGAEEDIIIISTVRSNGAGSVGFLTNLQRTNVALTRAKHCLWIVGNGTTLSSSNSVWQKIIKDTQDRGCFFDVNDDKDLSNAVVKAIIELDDADNLVRMESLHIRRSRRARWSIYSIAAAFVCSWHKRARFRGAIATAPALEMIRRGGGRGGGSMQRNDGEEEWPNLLDVVLSWSLKDVMNEDLFKDKVKKIPSTFCYLKNYLEWFTSPLLEELRAEMSSSLESLSTMPSVKISSIEEKKGKYEIWVASDSQAAKSCNQPECYAPSVGDVMILSDVKPGHISDITRNGRPYSVAFLTEGGDEDDDLPTSKYGPPDIGQERTEDAGSFDSVEIWTKLSTMDLNNSQNDAVLNCISKMHRNSNNFSLIWGPPGTGKTKTISVLLCSSKVITNKKIELLVIDEAAQLKECETLIPLRLWTLKHAVLIGDECQLPATVKSKVEVPSPSELNEEGSSSTSVSTYARSLSSDIVVVSELMHPRDEPNDVDYITSLPIVLEKEEDVKDITDIPFVPNKEDIVEDIARRSSSDIFVVSDLSYPRDEHENIDYITTLPIVPGNEEGVKDITIMPVILNKEDIVEDIARSSSSDIFVVSEVSNPRDKPKNADYITTLPIVAKKEEGVKDISSMPVIPNKEDIVDDASTYAIPCAILSCVATLCMCFLRS</sequence>
<keyword evidence="10" id="KW-1185">Reference proteome</keyword>
<dbReference type="InterPro" id="IPR041677">
    <property type="entry name" value="DNA2/NAM7_AAA_11"/>
</dbReference>
<dbReference type="GO" id="GO:0004386">
    <property type="term" value="F:helicase activity"/>
    <property type="evidence" value="ECO:0007669"/>
    <property type="project" value="UniProtKB-KW"/>
</dbReference>
<dbReference type="Gene3D" id="3.40.50.300">
    <property type="entry name" value="P-loop containing nucleotide triphosphate hydrolases"/>
    <property type="match status" value="4"/>
</dbReference>
<dbReference type="Pfam" id="PF20073">
    <property type="entry name" value="DUF6469"/>
    <property type="match status" value="1"/>
</dbReference>
<dbReference type="Pfam" id="PF13087">
    <property type="entry name" value="AAA_12"/>
    <property type="match status" value="1"/>
</dbReference>
<dbReference type="Proteomes" id="UP000636709">
    <property type="component" value="Unassembled WGS sequence"/>
</dbReference>
<dbReference type="AlphaFoldDB" id="A0A835DVC7"/>
<dbReference type="OrthoDB" id="6513042at2759"/>
<gene>
    <name evidence="9" type="ORF">HU200_063217</name>
</gene>
<dbReference type="PANTHER" id="PTHR10887">
    <property type="entry name" value="DNA2/NAM7 HELICASE FAMILY"/>
    <property type="match status" value="1"/>
</dbReference>
<dbReference type="CDD" id="cd18808">
    <property type="entry name" value="SF1_C_Upf1"/>
    <property type="match status" value="1"/>
</dbReference>